<feature type="compositionally biased region" description="Gly residues" evidence="1">
    <location>
        <begin position="127"/>
        <end position="145"/>
    </location>
</feature>
<dbReference type="CDD" id="cd21118">
    <property type="entry name" value="dermokine"/>
    <property type="match status" value="1"/>
</dbReference>
<evidence type="ECO:0000313" key="5">
    <source>
        <dbReference type="Proteomes" id="UP000000589"/>
    </source>
</evidence>
<evidence type="ECO:0007829" key="6">
    <source>
        <dbReference type="PeptideAtlas" id="E9QLW7"/>
    </source>
</evidence>
<feature type="region of interest" description="Disordered" evidence="1">
    <location>
        <begin position="123"/>
        <end position="355"/>
    </location>
</feature>
<dbReference type="BioGRID-ORCS" id="73712">
    <property type="hits" value="2 hits in 73 CRISPR screens"/>
</dbReference>
<feature type="region of interest" description="Disordered" evidence="1">
    <location>
        <begin position="51"/>
        <end position="83"/>
    </location>
</feature>
<dbReference type="UCSC" id="uc009ggh.2">
    <property type="organism name" value="mouse"/>
</dbReference>
<dbReference type="Antibodypedia" id="29370">
    <property type="antibodies" value="102 antibodies from 19 providers"/>
</dbReference>
<feature type="signal peptide" evidence="2">
    <location>
        <begin position="1"/>
        <end position="21"/>
    </location>
</feature>
<dbReference type="Bgee" id="ENSMUSG00000060962">
    <property type="expression patterns" value="Expressed in tail skin and 123 other cell types or tissues"/>
</dbReference>
<dbReference type="OrthoDB" id="9845972at2759"/>
<proteinExistence type="evidence at protein level"/>
<dbReference type="PANTHER" id="PTHR36881:SF1">
    <property type="entry name" value="DERMOKINE"/>
    <property type="match status" value="1"/>
</dbReference>
<feature type="compositionally biased region" description="Gly residues" evidence="1">
    <location>
        <begin position="308"/>
        <end position="323"/>
    </location>
</feature>
<dbReference type="GeneTree" id="ENSGT00570000079107"/>
<reference evidence="3 5" key="1">
    <citation type="journal article" date="2009" name="PLoS Biol.">
        <title>Lineage-specific biology revealed by a finished genome assembly of the mouse.</title>
        <authorList>
            <consortium name="Mouse Genome Sequencing Consortium"/>
            <person name="Church D.M."/>
            <person name="Goodstadt L."/>
            <person name="Hillier L.W."/>
            <person name="Zody M.C."/>
            <person name="Goldstein S."/>
            <person name="She X."/>
            <person name="Bult C.J."/>
            <person name="Agarwala R."/>
            <person name="Cherry J.L."/>
            <person name="DiCuccio M."/>
            <person name="Hlavina W."/>
            <person name="Kapustin Y."/>
            <person name="Meric P."/>
            <person name="Maglott D."/>
            <person name="Birtle Z."/>
            <person name="Marques A.C."/>
            <person name="Graves T."/>
            <person name="Zhou S."/>
            <person name="Teague B."/>
            <person name="Potamousis K."/>
            <person name="Churas C."/>
            <person name="Place M."/>
            <person name="Herschleb J."/>
            <person name="Runnheim R."/>
            <person name="Forrest D."/>
            <person name="Amos-Landgraf J."/>
            <person name="Schwartz D.C."/>
            <person name="Cheng Z."/>
            <person name="Lindblad-Toh K."/>
            <person name="Eichler E.E."/>
            <person name="Ponting C.P."/>
        </authorList>
    </citation>
    <scope>NUCLEOTIDE SEQUENCE [LARGE SCALE GENOMIC DNA]</scope>
    <source>
        <strain evidence="3 5">C57BL/6J</strain>
    </source>
</reference>
<evidence type="ECO:0000256" key="1">
    <source>
        <dbReference type="SAM" id="MobiDB-lite"/>
    </source>
</evidence>
<feature type="compositionally biased region" description="Gly residues" evidence="1">
    <location>
        <begin position="338"/>
        <end position="349"/>
    </location>
</feature>
<evidence type="ECO:0000256" key="2">
    <source>
        <dbReference type="SAM" id="SignalP"/>
    </source>
</evidence>
<name>E9QLW7_MOUSE</name>
<feature type="compositionally biased region" description="Polar residues" evidence="1">
    <location>
        <begin position="197"/>
        <end position="206"/>
    </location>
</feature>
<dbReference type="InterPro" id="IPR033541">
    <property type="entry name" value="Dermokine"/>
</dbReference>
<evidence type="ECO:0000313" key="4">
    <source>
        <dbReference type="MGI" id="MGI:1920962"/>
    </source>
</evidence>
<reference evidence="3" key="3">
    <citation type="submission" date="2025-08" db="UniProtKB">
        <authorList>
            <consortium name="Ensembl"/>
        </authorList>
    </citation>
    <scope>IDENTIFICATION</scope>
    <source>
        <strain evidence="3">C57BL/6J</strain>
    </source>
</reference>
<evidence type="ECO:0000313" key="3">
    <source>
        <dbReference type="Ensembl" id="ENSMUSP00000082834.5"/>
    </source>
</evidence>
<dbReference type="GO" id="GO:1903575">
    <property type="term" value="P:cornified envelope assembly"/>
    <property type="evidence" value="ECO:0007669"/>
    <property type="project" value="InterPro"/>
</dbReference>
<reference evidence="3 5" key="2">
    <citation type="journal article" date="2011" name="PLoS Biol.">
        <title>Modernizing reference genome assemblies.</title>
        <authorList>
            <person name="Church D.M."/>
            <person name="Schneider V.A."/>
            <person name="Graves T."/>
            <person name="Auger K."/>
            <person name="Cunningham F."/>
            <person name="Bouk N."/>
            <person name="Chen H.C."/>
            <person name="Agarwala R."/>
            <person name="McLaren W.M."/>
            <person name="Ritchie G.R."/>
            <person name="Albracht D."/>
            <person name="Kremitzki M."/>
            <person name="Rock S."/>
            <person name="Kotkiewicz H."/>
            <person name="Kremitzki C."/>
            <person name="Wollam A."/>
            <person name="Trani L."/>
            <person name="Fulton L."/>
            <person name="Fulton R."/>
            <person name="Matthews L."/>
            <person name="Whitehead S."/>
            <person name="Chow W."/>
            <person name="Torrance J."/>
            <person name="Dunn M."/>
            <person name="Harden G."/>
            <person name="Threadgold G."/>
            <person name="Wood J."/>
            <person name="Collins J."/>
            <person name="Heath P."/>
            <person name="Griffiths G."/>
            <person name="Pelan S."/>
            <person name="Grafham D."/>
            <person name="Eichler E.E."/>
            <person name="Weinstock G."/>
            <person name="Mardis E.R."/>
            <person name="Wilson R.K."/>
            <person name="Howe K."/>
            <person name="Flicek P."/>
            <person name="Hubbard T."/>
        </authorList>
    </citation>
    <scope>NUCLEOTIDE SEQUENCE [LARGE SCALE GENOMIC DNA]</scope>
    <source>
        <strain evidence="3 5">C57BL/6J</strain>
    </source>
</reference>
<dbReference type="AlphaFoldDB" id="E9QLW7"/>
<dbReference type="RefSeq" id="NP_766487.3">
    <property type="nucleotide sequence ID" value="NM_172899.4"/>
</dbReference>
<feature type="compositionally biased region" description="Low complexity" evidence="1">
    <location>
        <begin position="251"/>
        <end position="289"/>
    </location>
</feature>
<keyword evidence="2" id="KW-0732">Signal</keyword>
<dbReference type="KEGG" id="mmu:73712"/>
<dbReference type="PANTHER" id="PTHR36881">
    <property type="entry name" value="DERMOKINE"/>
    <property type="match status" value="1"/>
</dbReference>
<feature type="compositionally biased region" description="Gly residues" evidence="1">
    <location>
        <begin position="167"/>
        <end position="176"/>
    </location>
</feature>
<dbReference type="AGR" id="MGI:1920962"/>
<gene>
    <name evidence="3 4" type="primary">Dmkn</name>
</gene>
<feature type="compositionally biased region" description="Gly residues" evidence="1">
    <location>
        <begin position="236"/>
        <end position="250"/>
    </location>
</feature>
<dbReference type="CTD" id="93099"/>
<sequence>MKLQGSLACLLLALCLGGGAANPLHSGGEGTGASAAHGAGDAISHGIGEAVGQGAKEAASSGIQNALGQGHGEEGGSTLMGSRGDVFEHRLGEAARSLGNAGNEIGRQAEDIIRQGVDAVHNAGSWGTSGGHGAYGSQGGAGVQGNPGPQGTPWASGGNYGTNSLGGSVGQGGNGGPLNYETNAQGAVAQPGYGTVRGNNQNSGCTNPPPSGSHESFSNSGGSSNDGSRGSQGSHGSNGQGSSGRGGGQGNSDNNGSSSSSSGSNSGNSNSGNSGNSNSGNSGNSGSGSRDIETSNFDEGYSVSRGTGSRGGSGGSGGSGGGNKPECNNPGNDVRMAGGSGSQGHGSNGGNIQKEAVNGLNTMNSDASTLPFNIDNFWENLKSKTRFINWDAINKGHAPSPSTRALLYFRKLWENFKRSTPFFNWKQIEGSDLSSLQKRAGGADQFSKPEARQDLSADSSKNYYNNQQVNPTYNWQYYTKTTAKAGVTPSSSSASRAQPGLLKWLKFW</sequence>
<keyword evidence="5" id="KW-1185">Reference proteome</keyword>
<keyword evidence="6 7" id="KW-1267">Proteomics identification</keyword>
<dbReference type="MGI" id="MGI:1920962">
    <property type="gene designation" value="Dmkn"/>
</dbReference>
<feature type="chain" id="PRO_5003244801" evidence="2">
    <location>
        <begin position="22"/>
        <end position="508"/>
    </location>
</feature>
<protein>
    <submittedName>
        <fullName evidence="3">Dermokine</fullName>
    </submittedName>
</protein>
<feature type="compositionally biased region" description="Low complexity" evidence="1">
    <location>
        <begin position="212"/>
        <end position="235"/>
    </location>
</feature>
<reference evidence="3" key="4">
    <citation type="submission" date="2025-09" db="UniProtKB">
        <authorList>
            <consortium name="Ensembl"/>
        </authorList>
    </citation>
    <scope>IDENTIFICATION</scope>
    <source>
        <strain evidence="3">C57BL/6J</strain>
    </source>
</reference>
<dbReference type="VEuPathDB" id="HostDB:ENSMUSG00000060962"/>
<dbReference type="GeneID" id="73712"/>
<dbReference type="OMA" id="WQGMPGS"/>
<evidence type="ECO:0007829" key="7">
    <source>
        <dbReference type="ProteomicsDB" id="E9QLW7"/>
    </source>
</evidence>
<dbReference type="Proteomes" id="UP000000589">
    <property type="component" value="Chromosome 7"/>
</dbReference>
<dbReference type="ExpressionAtlas" id="E9QLW7">
    <property type="expression patterns" value="baseline and differential"/>
</dbReference>
<organism evidence="3 5">
    <name type="scientific">Mus musculus</name>
    <name type="common">Mouse</name>
    <dbReference type="NCBI Taxonomy" id="10090"/>
    <lineage>
        <taxon>Eukaryota</taxon>
        <taxon>Metazoa</taxon>
        <taxon>Chordata</taxon>
        <taxon>Craniata</taxon>
        <taxon>Vertebrata</taxon>
        <taxon>Euteleostomi</taxon>
        <taxon>Mammalia</taxon>
        <taxon>Eutheria</taxon>
        <taxon>Euarchontoglires</taxon>
        <taxon>Glires</taxon>
        <taxon>Rodentia</taxon>
        <taxon>Myomorpha</taxon>
        <taxon>Muroidea</taxon>
        <taxon>Muridae</taxon>
        <taxon>Murinae</taxon>
        <taxon>Mus</taxon>
        <taxon>Mus</taxon>
    </lineage>
</organism>
<accession>E9QLW7</accession>
<dbReference type="ProteomicsDB" id="312780"/>
<dbReference type="Ensembl" id="ENSMUST00000085691.11">
    <property type="protein sequence ID" value="ENSMUSP00000082834.5"/>
    <property type="gene ID" value="ENSMUSG00000060962.14"/>
</dbReference>